<dbReference type="Proteomes" id="UP001500936">
    <property type="component" value="Unassembled WGS sequence"/>
</dbReference>
<reference evidence="3" key="1">
    <citation type="journal article" date="2019" name="Int. J. Syst. Evol. Microbiol.">
        <title>The Global Catalogue of Microorganisms (GCM) 10K type strain sequencing project: providing services to taxonomists for standard genome sequencing and annotation.</title>
        <authorList>
            <consortium name="The Broad Institute Genomics Platform"/>
            <consortium name="The Broad Institute Genome Sequencing Center for Infectious Disease"/>
            <person name="Wu L."/>
            <person name="Ma J."/>
        </authorList>
    </citation>
    <scope>NUCLEOTIDE SEQUENCE [LARGE SCALE GENOMIC DNA]</scope>
    <source>
        <strain evidence="3">JCM 17925</strain>
    </source>
</reference>
<comment type="caution">
    <text evidence="2">The sequence shown here is derived from an EMBL/GenBank/DDBJ whole genome shotgun (WGS) entry which is preliminary data.</text>
</comment>
<dbReference type="InterPro" id="IPR022513">
    <property type="entry name" value="TOMM_pelo"/>
</dbReference>
<evidence type="ECO:0000256" key="1">
    <source>
        <dbReference type="SAM" id="Phobius"/>
    </source>
</evidence>
<evidence type="ECO:0000313" key="2">
    <source>
        <dbReference type="EMBL" id="GAA4414955.1"/>
    </source>
</evidence>
<keyword evidence="1" id="KW-0812">Transmembrane</keyword>
<dbReference type="RefSeq" id="WP_345270285.1">
    <property type="nucleotide sequence ID" value="NZ_BAABHB010000012.1"/>
</dbReference>
<dbReference type="Gene3D" id="3.90.330.10">
    <property type="entry name" value="Nitrile hydratase alpha /Thiocyanate hydrolase gamma"/>
    <property type="match status" value="1"/>
</dbReference>
<protein>
    <submittedName>
        <fullName evidence="2">Uncharacterized protein</fullName>
    </submittedName>
</protein>
<dbReference type="NCBIfam" id="TIGR03793">
    <property type="entry name" value="leader_NHLP"/>
    <property type="match status" value="1"/>
</dbReference>
<keyword evidence="1" id="KW-0472">Membrane</keyword>
<name>A0ABP8KSI9_9BACT</name>
<proteinExistence type="predicted"/>
<keyword evidence="1" id="KW-1133">Transmembrane helix</keyword>
<dbReference type="SUPFAM" id="SSF56209">
    <property type="entry name" value="Nitrile hydratase alpha chain"/>
    <property type="match status" value="1"/>
</dbReference>
<evidence type="ECO:0000313" key="3">
    <source>
        <dbReference type="Proteomes" id="UP001500936"/>
    </source>
</evidence>
<keyword evidence="3" id="KW-1185">Reference proteome</keyword>
<accession>A0ABP8KSI9</accession>
<gene>
    <name evidence="2" type="ORF">GCM10023187_45030</name>
</gene>
<feature type="transmembrane region" description="Helical" evidence="1">
    <location>
        <begin position="91"/>
        <end position="110"/>
    </location>
</feature>
<sequence length="114" mass="12439">MEVTQEQKMYAQVVQKAWEDAEFKAHLMANPIDAIEQLTGYTLNLSEGQKFVVADQTDKSTIYLNIPQKIDAENLELTDEQLEMVAGGTDVLFWGGVTLGAAFAAAVIAGSQSK</sequence>
<organism evidence="2 3">
    <name type="scientific">Nibrella viscosa</name>
    <dbReference type="NCBI Taxonomy" id="1084524"/>
    <lineage>
        <taxon>Bacteria</taxon>
        <taxon>Pseudomonadati</taxon>
        <taxon>Bacteroidota</taxon>
        <taxon>Cytophagia</taxon>
        <taxon>Cytophagales</taxon>
        <taxon>Spirosomataceae</taxon>
        <taxon>Nibrella</taxon>
    </lineage>
</organism>
<dbReference type="InterPro" id="IPR036648">
    <property type="entry name" value="CN_Hdrase_a/SCN_Hdrase_g_sf"/>
</dbReference>
<dbReference type="EMBL" id="BAABHB010000012">
    <property type="protein sequence ID" value="GAA4414955.1"/>
    <property type="molecule type" value="Genomic_DNA"/>
</dbReference>